<gene>
    <name evidence="1" type="ORF">Fmac_002870</name>
</gene>
<dbReference type="Proteomes" id="UP001603857">
    <property type="component" value="Unassembled WGS sequence"/>
</dbReference>
<reference evidence="1 2" key="1">
    <citation type="submission" date="2024-08" db="EMBL/GenBank/DDBJ databases">
        <title>Insights into the chromosomal genome structure of Flemingia macrophylla.</title>
        <authorList>
            <person name="Ding Y."/>
            <person name="Zhao Y."/>
            <person name="Bi W."/>
            <person name="Wu M."/>
            <person name="Zhao G."/>
            <person name="Gong Y."/>
            <person name="Li W."/>
            <person name="Zhang P."/>
        </authorList>
    </citation>
    <scope>NUCLEOTIDE SEQUENCE [LARGE SCALE GENOMIC DNA]</scope>
    <source>
        <strain evidence="1">DYQJB</strain>
        <tissue evidence="1">Leaf</tissue>
    </source>
</reference>
<proteinExistence type="predicted"/>
<dbReference type="AlphaFoldDB" id="A0ABD1NL54"/>
<dbReference type="PANTHER" id="PTHR31808:SF2">
    <property type="entry name" value="OS04G0596300 PROTEIN"/>
    <property type="match status" value="1"/>
</dbReference>
<dbReference type="EMBL" id="JBGMDY010000001">
    <property type="protein sequence ID" value="KAL2348870.1"/>
    <property type="molecule type" value="Genomic_DNA"/>
</dbReference>
<protein>
    <submittedName>
        <fullName evidence="1">Uncharacterized protein</fullName>
    </submittedName>
</protein>
<accession>A0ABD1NL54</accession>
<dbReference type="InterPro" id="IPR038925">
    <property type="entry name" value="At3g17800-like"/>
</dbReference>
<dbReference type="PANTHER" id="PTHR31808">
    <property type="entry name" value="EXPRESSED PROTEIN"/>
    <property type="match status" value="1"/>
</dbReference>
<organism evidence="1 2">
    <name type="scientific">Flemingia macrophylla</name>
    <dbReference type="NCBI Taxonomy" id="520843"/>
    <lineage>
        <taxon>Eukaryota</taxon>
        <taxon>Viridiplantae</taxon>
        <taxon>Streptophyta</taxon>
        <taxon>Embryophyta</taxon>
        <taxon>Tracheophyta</taxon>
        <taxon>Spermatophyta</taxon>
        <taxon>Magnoliopsida</taxon>
        <taxon>eudicotyledons</taxon>
        <taxon>Gunneridae</taxon>
        <taxon>Pentapetalae</taxon>
        <taxon>rosids</taxon>
        <taxon>fabids</taxon>
        <taxon>Fabales</taxon>
        <taxon>Fabaceae</taxon>
        <taxon>Papilionoideae</taxon>
        <taxon>50 kb inversion clade</taxon>
        <taxon>NPAAA clade</taxon>
        <taxon>indigoferoid/millettioid clade</taxon>
        <taxon>Phaseoleae</taxon>
        <taxon>Flemingia</taxon>
    </lineage>
</organism>
<comment type="caution">
    <text evidence="1">The sequence shown here is derived from an EMBL/GenBank/DDBJ whole genome shotgun (WGS) entry which is preliminary data.</text>
</comment>
<evidence type="ECO:0000313" key="2">
    <source>
        <dbReference type="Proteomes" id="UP001603857"/>
    </source>
</evidence>
<evidence type="ECO:0000313" key="1">
    <source>
        <dbReference type="EMBL" id="KAL2348870.1"/>
    </source>
</evidence>
<name>A0ABD1NL54_9FABA</name>
<sequence>MARSGGETKSCSLFRGIQDGSELLISCTRTSVDERFQLERAMGTLPKDFGKAKSFDELSPGFILLYSATLDTVHDDINIDEEGKSLRRYMMQLDANALKRLVTVRSKEANSLIEKQTQALFGRPDIRGQFD</sequence>
<keyword evidence="2" id="KW-1185">Reference proteome</keyword>